<dbReference type="SUPFAM" id="SSF47413">
    <property type="entry name" value="lambda repressor-like DNA-binding domains"/>
    <property type="match status" value="1"/>
</dbReference>
<dbReference type="RefSeq" id="WP_150397849.1">
    <property type="nucleotide sequence ID" value="NZ_VUAL01000005.1"/>
</dbReference>
<protein>
    <submittedName>
        <fullName evidence="2">Helix-turn-helix transcriptional regulator</fullName>
    </submittedName>
</protein>
<sequence>MKINEKLLVVRKKLGLSKAKMADGVIDPSYYSRVERGESSISATDLIGLLQKHNVSVVDFLSEFGDIQPKIEVYQRRALKVFNNKDLEKLEEIKNDPQLNYVILKKIAEGMLDYLTTGKKVEISSDLKSYLSNVDHWSDYDLWNLWVCLQVYLPTYLQSLAEMAVAQFLKHDYEKENYISLELAAKIAMTNLKLAYSSGEDGLVRKMIDLLDKFPAVNSTYFPKMVGKYYEAAYNQDKLMKAKIEDALEVMKGLK</sequence>
<dbReference type="InterPro" id="IPR011990">
    <property type="entry name" value="TPR-like_helical_dom_sf"/>
</dbReference>
<dbReference type="InterPro" id="IPR010982">
    <property type="entry name" value="Lambda_DNA-bd_dom_sf"/>
</dbReference>
<dbReference type="AlphaFoldDB" id="A0AB73BQ31"/>
<evidence type="ECO:0000313" key="2">
    <source>
        <dbReference type="EMBL" id="KAA8798133.1"/>
    </source>
</evidence>
<comment type="caution">
    <text evidence="2">The sequence shown here is derived from an EMBL/GenBank/DDBJ whole genome shotgun (WGS) entry which is preliminary data.</text>
</comment>
<proteinExistence type="predicted"/>
<dbReference type="GO" id="GO:0003677">
    <property type="term" value="F:DNA binding"/>
    <property type="evidence" value="ECO:0007669"/>
    <property type="project" value="InterPro"/>
</dbReference>
<accession>A0AB73BQ31</accession>
<evidence type="ECO:0000259" key="1">
    <source>
        <dbReference type="PROSITE" id="PS50943"/>
    </source>
</evidence>
<organism evidence="2 3">
    <name type="scientific">Lactobacillus crispatus</name>
    <dbReference type="NCBI Taxonomy" id="47770"/>
    <lineage>
        <taxon>Bacteria</taxon>
        <taxon>Bacillati</taxon>
        <taxon>Bacillota</taxon>
        <taxon>Bacilli</taxon>
        <taxon>Lactobacillales</taxon>
        <taxon>Lactobacillaceae</taxon>
        <taxon>Lactobacillus</taxon>
    </lineage>
</organism>
<dbReference type="CDD" id="cd00093">
    <property type="entry name" value="HTH_XRE"/>
    <property type="match status" value="1"/>
</dbReference>
<dbReference type="InterPro" id="IPR053163">
    <property type="entry name" value="HTH-type_regulator_Rgg"/>
</dbReference>
<reference evidence="2 3" key="1">
    <citation type="submission" date="2019-09" db="EMBL/GenBank/DDBJ databases">
        <title>Comparative analysis of L. crispatus genomes revealed niche specific adaptation to different host and body sites.</title>
        <authorList>
            <person name="Pan M."/>
            <person name="Hidalgo-Cantabrana C."/>
            <person name="Barrangou R."/>
        </authorList>
    </citation>
    <scope>NUCLEOTIDE SEQUENCE [LARGE SCALE GENOMIC DNA]</scope>
    <source>
        <strain evidence="2 3">NCK973</strain>
    </source>
</reference>
<feature type="domain" description="HTH cro/C1-type" evidence="1">
    <location>
        <begin position="7"/>
        <end position="60"/>
    </location>
</feature>
<name>A0AB73BQ31_9LACO</name>
<dbReference type="Pfam" id="PF01381">
    <property type="entry name" value="HTH_3"/>
    <property type="match status" value="1"/>
</dbReference>
<dbReference type="PANTHER" id="PTHR37038">
    <property type="entry name" value="TRANSCRIPTIONAL REGULATOR-RELATED"/>
    <property type="match status" value="1"/>
</dbReference>
<dbReference type="PROSITE" id="PS50943">
    <property type="entry name" value="HTH_CROC1"/>
    <property type="match status" value="1"/>
</dbReference>
<dbReference type="InterPro" id="IPR001387">
    <property type="entry name" value="Cro/C1-type_HTH"/>
</dbReference>
<gene>
    <name evidence="2" type="ORF">F1C02_05110</name>
</gene>
<dbReference type="SMART" id="SM00530">
    <property type="entry name" value="HTH_XRE"/>
    <property type="match status" value="1"/>
</dbReference>
<dbReference type="Gene3D" id="1.25.40.10">
    <property type="entry name" value="Tetratricopeptide repeat domain"/>
    <property type="match status" value="1"/>
</dbReference>
<dbReference type="Proteomes" id="UP000322051">
    <property type="component" value="Unassembled WGS sequence"/>
</dbReference>
<evidence type="ECO:0000313" key="3">
    <source>
        <dbReference type="Proteomes" id="UP000322051"/>
    </source>
</evidence>
<dbReference type="EMBL" id="VUAO01000011">
    <property type="protein sequence ID" value="KAA8798133.1"/>
    <property type="molecule type" value="Genomic_DNA"/>
</dbReference>